<evidence type="ECO:0000256" key="8">
    <source>
        <dbReference type="SAM" id="SignalP"/>
    </source>
</evidence>
<feature type="signal peptide" evidence="8">
    <location>
        <begin position="1"/>
        <end position="24"/>
    </location>
</feature>
<evidence type="ECO:0000313" key="10">
    <source>
        <dbReference type="EMBL" id="MDT0631936.1"/>
    </source>
</evidence>
<dbReference type="Gene3D" id="2.170.130.10">
    <property type="entry name" value="TonB-dependent receptor, plug domain"/>
    <property type="match status" value="1"/>
</dbReference>
<dbReference type="PANTHER" id="PTHR30069:SF29">
    <property type="entry name" value="HEMOGLOBIN AND HEMOGLOBIN-HAPTOGLOBIN-BINDING PROTEIN 1-RELATED"/>
    <property type="match status" value="1"/>
</dbReference>
<keyword evidence="6" id="KW-0472">Membrane</keyword>
<evidence type="ECO:0000256" key="2">
    <source>
        <dbReference type="ARBA" id="ARBA00022448"/>
    </source>
</evidence>
<keyword evidence="3" id="KW-1134">Transmembrane beta strand</keyword>
<dbReference type="Gene3D" id="2.60.40.1120">
    <property type="entry name" value="Carboxypeptidase-like, regulatory domain"/>
    <property type="match status" value="1"/>
</dbReference>
<dbReference type="Pfam" id="PF07715">
    <property type="entry name" value="Plug"/>
    <property type="match status" value="1"/>
</dbReference>
<protein>
    <submittedName>
        <fullName evidence="10">TonB-dependent receptor</fullName>
    </submittedName>
</protein>
<evidence type="ECO:0000256" key="3">
    <source>
        <dbReference type="ARBA" id="ARBA00022452"/>
    </source>
</evidence>
<dbReference type="EMBL" id="JAVRHT010000019">
    <property type="protein sequence ID" value="MDT0631936.1"/>
    <property type="molecule type" value="Genomic_DNA"/>
</dbReference>
<dbReference type="Pfam" id="PF13620">
    <property type="entry name" value="CarboxypepD_reg"/>
    <property type="match status" value="1"/>
</dbReference>
<sequence length="777" mass="82796">MSVSSLARASALLALVVASAPLSAQSVTGRVVDAVTQETLPSATVAVLGPGDALVTGAATDADGAFTVSGLDAGTYRVRASFVGYDARLLADVVVQGSRPTFLLFELRPSAVVGDEVVVTGGLFEDAPDAPVSVATLGPEEIRRTPGGQNDISRSLLALPGVTGAVDNRNDLLVRGGGPSENAYFVDGIEIPQINHFATQGAAGGALGLLNVDFIREATFYTGGFPVRYGDAASSVLVVENRPGSPGVLSGDVTVGASEAGVSLDGSSGPDFNWTFSARRSYLQLLFELIDLPIRPAYWDFQSRVEYTPTDDDRLVYFGLWAVDDFDIAQPDDPDDFEGIETASRVLDNDQRSYTQGVSWRRLFPNGVVTTAVSRSYQEFFFDDLDEAGAPLLSNDAEEAAWRLRSDADFRVSPTLTLGVGGGASRETVASEFFQRATPGTPFDQDLRFDTDLGLWKGFGYAQLTARAVGGRLAVTAGVRADATDFLDQAAVASPRLSASFDVTDAVEVSAAVGRFTQSPELVSLAVQQDGAYVNRSLDWIDVGQLVGGVAVTPTASVRLSAEGYYKSYGSYPVSASDPRVSLANQGGDFGTVGAEPLVSVGGGRAYGVEVSAQKRLTSRFYGLGSYTLGWSEFSGADGVFRPSAWDVRHNVSLTGGVRLGGWEVGTRLAVLSGRPFTPFDLAASREEYALSRRGVRDLDRLNAERTGAYARLDLRVDRRFALGRRVNGVVYVDVQNVLDRENVFSVQYTEDPAEPDFLRDQTNVGRLPTVGFSVEF</sequence>
<reference evidence="10 11" key="1">
    <citation type="submission" date="2023-09" db="EMBL/GenBank/DDBJ databases">
        <authorList>
            <person name="Rey-Velasco X."/>
        </authorList>
    </citation>
    <scope>NUCLEOTIDE SEQUENCE [LARGE SCALE GENOMIC DNA]</scope>
    <source>
        <strain evidence="10 11">F394</strain>
    </source>
</reference>
<evidence type="ECO:0000256" key="1">
    <source>
        <dbReference type="ARBA" id="ARBA00004571"/>
    </source>
</evidence>
<dbReference type="InterPro" id="IPR036942">
    <property type="entry name" value="Beta-barrel_TonB_sf"/>
</dbReference>
<dbReference type="SUPFAM" id="SSF56935">
    <property type="entry name" value="Porins"/>
    <property type="match status" value="1"/>
</dbReference>
<comment type="caution">
    <text evidence="10">The sequence shown here is derived from an EMBL/GenBank/DDBJ whole genome shotgun (WGS) entry which is preliminary data.</text>
</comment>
<dbReference type="PANTHER" id="PTHR30069">
    <property type="entry name" value="TONB-DEPENDENT OUTER MEMBRANE RECEPTOR"/>
    <property type="match status" value="1"/>
</dbReference>
<evidence type="ECO:0000256" key="4">
    <source>
        <dbReference type="ARBA" id="ARBA00022692"/>
    </source>
</evidence>
<feature type="domain" description="TonB-dependent receptor plug" evidence="9">
    <location>
        <begin position="129"/>
        <end position="233"/>
    </location>
</feature>
<evidence type="ECO:0000313" key="11">
    <source>
        <dbReference type="Proteomes" id="UP001267426"/>
    </source>
</evidence>
<dbReference type="Proteomes" id="UP001267426">
    <property type="component" value="Unassembled WGS sequence"/>
</dbReference>
<dbReference type="RefSeq" id="WP_311663381.1">
    <property type="nucleotide sequence ID" value="NZ_JAVRHT010000019.1"/>
</dbReference>
<dbReference type="InterPro" id="IPR037066">
    <property type="entry name" value="Plug_dom_sf"/>
</dbReference>
<dbReference type="InterPro" id="IPR039426">
    <property type="entry name" value="TonB-dep_rcpt-like"/>
</dbReference>
<comment type="subcellular location">
    <subcellularLocation>
        <location evidence="1">Cell outer membrane</location>
        <topology evidence="1">Multi-pass membrane protein</topology>
    </subcellularLocation>
</comment>
<evidence type="ECO:0000256" key="5">
    <source>
        <dbReference type="ARBA" id="ARBA00022729"/>
    </source>
</evidence>
<keyword evidence="5 8" id="KW-0732">Signal</keyword>
<dbReference type="Gene3D" id="2.40.170.20">
    <property type="entry name" value="TonB-dependent receptor, beta-barrel domain"/>
    <property type="match status" value="1"/>
</dbReference>
<accession>A0ABU3BRM0</accession>
<dbReference type="InterPro" id="IPR012910">
    <property type="entry name" value="Plug_dom"/>
</dbReference>
<name>A0ABU3BRM0_9BACT</name>
<keyword evidence="7" id="KW-0998">Cell outer membrane</keyword>
<proteinExistence type="predicted"/>
<evidence type="ECO:0000256" key="7">
    <source>
        <dbReference type="ARBA" id="ARBA00023237"/>
    </source>
</evidence>
<keyword evidence="11" id="KW-1185">Reference proteome</keyword>
<organism evidence="10 11">
    <name type="scientific">Rubrivirga litoralis</name>
    <dbReference type="NCBI Taxonomy" id="3075598"/>
    <lineage>
        <taxon>Bacteria</taxon>
        <taxon>Pseudomonadati</taxon>
        <taxon>Rhodothermota</taxon>
        <taxon>Rhodothermia</taxon>
        <taxon>Rhodothermales</taxon>
        <taxon>Rubricoccaceae</taxon>
        <taxon>Rubrivirga</taxon>
    </lineage>
</organism>
<keyword evidence="10" id="KW-0675">Receptor</keyword>
<dbReference type="InterPro" id="IPR008969">
    <property type="entry name" value="CarboxyPept-like_regulatory"/>
</dbReference>
<evidence type="ECO:0000256" key="6">
    <source>
        <dbReference type="ARBA" id="ARBA00023136"/>
    </source>
</evidence>
<keyword evidence="4" id="KW-0812">Transmembrane</keyword>
<keyword evidence="2" id="KW-0813">Transport</keyword>
<gene>
    <name evidence="10" type="ORF">RM540_09280</name>
</gene>
<dbReference type="SUPFAM" id="SSF49464">
    <property type="entry name" value="Carboxypeptidase regulatory domain-like"/>
    <property type="match status" value="1"/>
</dbReference>
<feature type="chain" id="PRO_5046079007" evidence="8">
    <location>
        <begin position="25"/>
        <end position="777"/>
    </location>
</feature>
<evidence type="ECO:0000259" key="9">
    <source>
        <dbReference type="Pfam" id="PF07715"/>
    </source>
</evidence>